<gene>
    <name evidence="2" type="ORF">ACFSVL_33740</name>
</gene>
<reference evidence="3" key="1">
    <citation type="journal article" date="2019" name="Int. J. Syst. Evol. Microbiol.">
        <title>The Global Catalogue of Microorganisms (GCM) 10K type strain sequencing project: providing services to taxonomists for standard genome sequencing and annotation.</title>
        <authorList>
            <consortium name="The Broad Institute Genomics Platform"/>
            <consortium name="The Broad Institute Genome Sequencing Center for Infectious Disease"/>
            <person name="Wu L."/>
            <person name="Ma J."/>
        </authorList>
    </citation>
    <scope>NUCLEOTIDE SEQUENCE [LARGE SCALE GENOMIC DNA]</scope>
    <source>
        <strain evidence="3">CGMCC 4.7641</strain>
    </source>
</reference>
<sequence>MEDAVGGYLKLGLRIGRLVPGFVDAWFGDSRLAAEVDTEPSPDPADLCAQAETLLAGESLAPGRQRFLTAQLRALACTARRLIGEPITFAEELETYFDVRVELADPDRYAEVHDRIGQLLPGRGDLSHRLAAHRERDACPVSRLEEAIRTLSGALRERVRAEYGLPDGESVEYTVVTDKPWNAFNHYLGDFRSHVEINADSGHGLSALPLLVTHEAYPGHHTDHCVKEELLVRGQAQAEHTISLVNTPQCLIAEGAGEAALDAVLGEGWGRWAENVLREIRLDLDGERAELLLAQTTQLLSARQDAAILLHERGSDPEDAVAYLRRWMLVDEARARHMVRFLTDPLWRAYTSTYIEGSRLVRDWLAAAPDRAAAFGRLLRTPLLPAQLREETAESAPIEAPRSGQESRSAL</sequence>
<dbReference type="EMBL" id="JBHUKS010000026">
    <property type="protein sequence ID" value="MFD2472400.1"/>
    <property type="molecule type" value="Genomic_DNA"/>
</dbReference>
<dbReference type="InterPro" id="IPR010281">
    <property type="entry name" value="DUF885"/>
</dbReference>
<dbReference type="Proteomes" id="UP001597483">
    <property type="component" value="Unassembled WGS sequence"/>
</dbReference>
<keyword evidence="3" id="KW-1185">Reference proteome</keyword>
<evidence type="ECO:0000313" key="2">
    <source>
        <dbReference type="EMBL" id="MFD2472400.1"/>
    </source>
</evidence>
<comment type="caution">
    <text evidence="2">The sequence shown here is derived from an EMBL/GenBank/DDBJ whole genome shotgun (WGS) entry which is preliminary data.</text>
</comment>
<evidence type="ECO:0000256" key="1">
    <source>
        <dbReference type="SAM" id="MobiDB-lite"/>
    </source>
</evidence>
<feature type="region of interest" description="Disordered" evidence="1">
    <location>
        <begin position="390"/>
        <end position="411"/>
    </location>
</feature>
<organism evidence="2 3">
    <name type="scientific">Amycolatopsis silviterrae</name>
    <dbReference type="NCBI Taxonomy" id="1656914"/>
    <lineage>
        <taxon>Bacteria</taxon>
        <taxon>Bacillati</taxon>
        <taxon>Actinomycetota</taxon>
        <taxon>Actinomycetes</taxon>
        <taxon>Pseudonocardiales</taxon>
        <taxon>Pseudonocardiaceae</taxon>
        <taxon>Amycolatopsis</taxon>
    </lineage>
</organism>
<proteinExistence type="predicted"/>
<name>A0ABW5HHL4_9PSEU</name>
<dbReference type="Pfam" id="PF05960">
    <property type="entry name" value="DUF885"/>
    <property type="match status" value="1"/>
</dbReference>
<dbReference type="RefSeq" id="WP_378310046.1">
    <property type="nucleotide sequence ID" value="NZ_JBHUKS010000026.1"/>
</dbReference>
<protein>
    <submittedName>
        <fullName evidence="2">DUF885 family protein</fullName>
    </submittedName>
</protein>
<evidence type="ECO:0000313" key="3">
    <source>
        <dbReference type="Proteomes" id="UP001597483"/>
    </source>
</evidence>
<accession>A0ABW5HHL4</accession>